<keyword evidence="2" id="KW-0479">Metal-binding</keyword>
<dbReference type="EMBL" id="RXOC01000005">
    <property type="protein sequence ID" value="RXF70195.1"/>
    <property type="molecule type" value="Genomic_DNA"/>
</dbReference>
<dbReference type="PROSITE" id="PS51257">
    <property type="entry name" value="PROKAR_LIPOPROTEIN"/>
    <property type="match status" value="1"/>
</dbReference>
<organism evidence="10 11">
    <name type="scientific">Arcticibacter tournemirensis</name>
    <dbReference type="NCBI Taxonomy" id="699437"/>
    <lineage>
        <taxon>Bacteria</taxon>
        <taxon>Pseudomonadati</taxon>
        <taxon>Bacteroidota</taxon>
        <taxon>Sphingobacteriia</taxon>
        <taxon>Sphingobacteriales</taxon>
        <taxon>Sphingobacteriaceae</taxon>
        <taxon>Arcticibacter</taxon>
    </lineage>
</organism>
<dbReference type="Gene3D" id="2.102.10.10">
    <property type="entry name" value="Rieske [2Fe-2S] iron-sulphur domain"/>
    <property type="match status" value="1"/>
</dbReference>
<accession>A0A4Q0MAT1</accession>
<evidence type="ECO:0000256" key="1">
    <source>
        <dbReference type="ARBA" id="ARBA00022714"/>
    </source>
</evidence>
<evidence type="ECO:0000256" key="7">
    <source>
        <dbReference type="SAM" id="MobiDB-lite"/>
    </source>
</evidence>
<feature type="region of interest" description="Disordered" evidence="7">
    <location>
        <begin position="29"/>
        <end position="48"/>
    </location>
</feature>
<dbReference type="GO" id="GO:0046872">
    <property type="term" value="F:metal ion binding"/>
    <property type="evidence" value="ECO:0007669"/>
    <property type="project" value="UniProtKB-KW"/>
</dbReference>
<evidence type="ECO:0000256" key="5">
    <source>
        <dbReference type="ARBA" id="ARBA00023157"/>
    </source>
</evidence>
<dbReference type="GO" id="GO:0051537">
    <property type="term" value="F:2 iron, 2 sulfur cluster binding"/>
    <property type="evidence" value="ECO:0007669"/>
    <property type="project" value="UniProtKB-KW"/>
</dbReference>
<evidence type="ECO:0000313" key="10">
    <source>
        <dbReference type="EMBL" id="RXF70195.1"/>
    </source>
</evidence>
<dbReference type="GO" id="GO:0016020">
    <property type="term" value="C:membrane"/>
    <property type="evidence" value="ECO:0007669"/>
    <property type="project" value="InterPro"/>
</dbReference>
<evidence type="ECO:0000256" key="6">
    <source>
        <dbReference type="ARBA" id="ARBA00034078"/>
    </source>
</evidence>
<gene>
    <name evidence="10" type="ORF">EKH83_09985</name>
</gene>
<reference evidence="10 11" key="1">
    <citation type="submission" date="2018-12" db="EMBL/GenBank/DDBJ databases">
        <title>The Draft Genome Sequence of the Soil Bacterium Pedobacter tournemirensis R1.</title>
        <authorList>
            <person name="He J."/>
        </authorList>
    </citation>
    <scope>NUCLEOTIDE SEQUENCE [LARGE SCALE GENOMIC DNA]</scope>
    <source>
        <strain evidence="10 11">R1</strain>
    </source>
</reference>
<dbReference type="InterPro" id="IPR005805">
    <property type="entry name" value="Rieske_Fe-S_prot_C"/>
</dbReference>
<dbReference type="InterPro" id="IPR014349">
    <property type="entry name" value="Rieske_Fe-S_prot"/>
</dbReference>
<dbReference type="SUPFAM" id="SSF50022">
    <property type="entry name" value="ISP domain"/>
    <property type="match status" value="1"/>
</dbReference>
<dbReference type="PROSITE" id="PS51296">
    <property type="entry name" value="RIESKE"/>
    <property type="match status" value="1"/>
</dbReference>
<comment type="cofactor">
    <cofactor evidence="6">
        <name>[2Fe-2S] cluster</name>
        <dbReference type="ChEBI" id="CHEBI:190135"/>
    </cofactor>
</comment>
<dbReference type="InterPro" id="IPR017941">
    <property type="entry name" value="Rieske_2Fe-2S"/>
</dbReference>
<evidence type="ECO:0000256" key="2">
    <source>
        <dbReference type="ARBA" id="ARBA00022723"/>
    </source>
</evidence>
<evidence type="ECO:0000256" key="8">
    <source>
        <dbReference type="SAM" id="SignalP"/>
    </source>
</evidence>
<feature type="signal peptide" evidence="8">
    <location>
        <begin position="1"/>
        <end position="24"/>
    </location>
</feature>
<dbReference type="InterPro" id="IPR036922">
    <property type="entry name" value="Rieske_2Fe-2S_sf"/>
</dbReference>
<keyword evidence="8" id="KW-0732">Signal</keyword>
<dbReference type="RefSeq" id="WP_128769268.1">
    <property type="nucleotide sequence ID" value="NZ_RXOC01000005.1"/>
</dbReference>
<feature type="domain" description="Rieske" evidence="9">
    <location>
        <begin position="81"/>
        <end position="143"/>
    </location>
</feature>
<keyword evidence="5" id="KW-1015">Disulfide bond</keyword>
<evidence type="ECO:0000256" key="4">
    <source>
        <dbReference type="ARBA" id="ARBA00023014"/>
    </source>
</evidence>
<dbReference type="CDD" id="cd03467">
    <property type="entry name" value="Rieske"/>
    <property type="match status" value="1"/>
</dbReference>
<keyword evidence="3" id="KW-0408">Iron</keyword>
<keyword evidence="4" id="KW-0411">Iron-sulfur</keyword>
<keyword evidence="1" id="KW-0001">2Fe-2S</keyword>
<evidence type="ECO:0000313" key="11">
    <source>
        <dbReference type="Proteomes" id="UP000290848"/>
    </source>
</evidence>
<evidence type="ECO:0000256" key="3">
    <source>
        <dbReference type="ARBA" id="ARBA00023004"/>
    </source>
</evidence>
<dbReference type="AlphaFoldDB" id="A0A4Q0MAT1"/>
<feature type="chain" id="PRO_5020593433" evidence="8">
    <location>
        <begin position="25"/>
        <end position="145"/>
    </location>
</feature>
<dbReference type="Pfam" id="PF00355">
    <property type="entry name" value="Rieske"/>
    <property type="match status" value="1"/>
</dbReference>
<dbReference type="PANTHER" id="PTHR10134">
    <property type="entry name" value="CYTOCHROME B-C1 COMPLEX SUBUNIT RIESKE, MITOCHONDRIAL"/>
    <property type="match status" value="1"/>
</dbReference>
<proteinExistence type="predicted"/>
<name>A0A4Q0MAT1_9SPHI</name>
<evidence type="ECO:0000259" key="9">
    <source>
        <dbReference type="PROSITE" id="PS51296"/>
    </source>
</evidence>
<sequence length="145" mass="14840">MERKEFLSTLGISLAAVCMGCSLASCGSSPAEEATPDPDGGDGPDGLLTVNLDAEMKNTGEFKTGNGIILVRIAQNNVPASFAALQIACTHQGTPVTYSNAQGKFICPNHGSEFSTTGAVLQGPATTPLKTYTVQITGSTLTVSS</sequence>
<dbReference type="Proteomes" id="UP000290848">
    <property type="component" value="Unassembled WGS sequence"/>
</dbReference>
<comment type="caution">
    <text evidence="10">The sequence shown here is derived from an EMBL/GenBank/DDBJ whole genome shotgun (WGS) entry which is preliminary data.</text>
</comment>
<dbReference type="PRINTS" id="PR00162">
    <property type="entry name" value="RIESKE"/>
</dbReference>
<protein>
    <submittedName>
        <fullName evidence="10">Rieske (2Fe-2S) protein</fullName>
    </submittedName>
</protein>